<organism evidence="6 8">
    <name type="scientific">Mumia zhuanghuii</name>
    <dbReference type="NCBI Taxonomy" id="2585211"/>
    <lineage>
        <taxon>Bacteria</taxon>
        <taxon>Bacillati</taxon>
        <taxon>Actinomycetota</taxon>
        <taxon>Actinomycetes</taxon>
        <taxon>Propionibacteriales</taxon>
        <taxon>Nocardioidaceae</taxon>
        <taxon>Mumia</taxon>
    </lineage>
</organism>
<name>A0A5C4LZV3_9ACTN</name>
<keyword evidence="6" id="KW-0449">Lipoprotein</keyword>
<evidence type="ECO:0000256" key="4">
    <source>
        <dbReference type="SAM" id="MobiDB-lite"/>
    </source>
</evidence>
<evidence type="ECO:0000313" key="6">
    <source>
        <dbReference type="EMBL" id="TNC24740.1"/>
    </source>
</evidence>
<dbReference type="GO" id="GO:0030313">
    <property type="term" value="C:cell envelope"/>
    <property type="evidence" value="ECO:0007669"/>
    <property type="project" value="UniProtKB-SubCell"/>
</dbReference>
<feature type="signal peptide" evidence="5">
    <location>
        <begin position="1"/>
        <end position="28"/>
    </location>
</feature>
<evidence type="ECO:0000313" key="7">
    <source>
        <dbReference type="EMBL" id="TNC45195.1"/>
    </source>
</evidence>
<comment type="similarity">
    <text evidence="2">Belongs to the LppX/LprAFG lipoprotein family.</text>
</comment>
<proteinExistence type="inferred from homology"/>
<keyword evidence="5" id="KW-0732">Signal</keyword>
<feature type="compositionally biased region" description="Low complexity" evidence="4">
    <location>
        <begin position="35"/>
        <end position="46"/>
    </location>
</feature>
<dbReference type="PROSITE" id="PS51257">
    <property type="entry name" value="PROKAR_LIPOPROTEIN"/>
    <property type="match status" value="1"/>
</dbReference>
<dbReference type="Proteomes" id="UP000306740">
    <property type="component" value="Unassembled WGS sequence"/>
</dbReference>
<dbReference type="AlphaFoldDB" id="A0A5C4LZV3"/>
<keyword evidence="3" id="KW-1003">Cell membrane</keyword>
<dbReference type="SUPFAM" id="SSF89392">
    <property type="entry name" value="Prokaryotic lipoproteins and lipoprotein localization factors"/>
    <property type="match status" value="1"/>
</dbReference>
<dbReference type="EMBL" id="VDFR01000257">
    <property type="protein sequence ID" value="TNC24740.1"/>
    <property type="molecule type" value="Genomic_DNA"/>
</dbReference>
<evidence type="ECO:0000256" key="2">
    <source>
        <dbReference type="ARBA" id="ARBA00009194"/>
    </source>
</evidence>
<dbReference type="OrthoDB" id="3781094at2"/>
<reference evidence="6 8" key="1">
    <citation type="submission" date="2019-05" db="EMBL/GenBank/DDBJ databases">
        <title>Mumia sp. nov., isolated from the intestinal contents of plateau pika (Ochotona curzoniae) in the Qinghai-Tibet plateau of China.</title>
        <authorList>
            <person name="Tian Z."/>
        </authorList>
    </citation>
    <scope>NUCLEOTIDE SEQUENCE [LARGE SCALE GENOMIC DNA]</scope>
    <source>
        <strain evidence="8">527</strain>
        <strain evidence="6">Z527</strain>
    </source>
</reference>
<feature type="chain" id="PRO_5038307851" evidence="5">
    <location>
        <begin position="29"/>
        <end position="270"/>
    </location>
</feature>
<evidence type="ECO:0000256" key="1">
    <source>
        <dbReference type="ARBA" id="ARBA00004196"/>
    </source>
</evidence>
<keyword evidence="3" id="KW-0472">Membrane</keyword>
<evidence type="ECO:0000313" key="8">
    <source>
        <dbReference type="Proteomes" id="UP000306740"/>
    </source>
</evidence>
<dbReference type="Gene3D" id="2.50.20.20">
    <property type="match status" value="1"/>
</dbReference>
<accession>A0A5C4LZV3</accession>
<sequence>MRIRTIPTAIAALALALTAGCGSSADLAGEEERSGSSPSQSSSAEGSTDEGATTLTSANFADTIADAQVDAKSAHMTMSMKAAGQTIAADADVVADSDPAKAKMRMTMDMGGQSVEMVMLDGVIYTKAPGMPEGKWMKISLDDASGAAAESFGQMRDSMDPAKNIENLKAALKSVKATGETETLDGVEATRYDAVLDTSKIAGVEGAAAAALPAEITYQYWVGPDDLPRKIVITMAEMPMEMSFSKWGEDVDITAPPAGQVVDGSSLMGR</sequence>
<feature type="region of interest" description="Disordered" evidence="4">
    <location>
        <begin position="25"/>
        <end position="52"/>
    </location>
</feature>
<evidence type="ECO:0000256" key="5">
    <source>
        <dbReference type="SAM" id="SignalP"/>
    </source>
</evidence>
<evidence type="ECO:0000256" key="3">
    <source>
        <dbReference type="ARBA" id="ARBA00022475"/>
    </source>
</evidence>
<protein>
    <submittedName>
        <fullName evidence="6">LppX_LprAFG lipoprotein</fullName>
    </submittedName>
</protein>
<gene>
    <name evidence="7" type="ORF">FHE65_15395</name>
    <name evidence="6" type="ORF">FHE65_35050</name>
</gene>
<dbReference type="RefSeq" id="WP_139087758.1">
    <property type="nucleotide sequence ID" value="NZ_VDFR01000069.1"/>
</dbReference>
<dbReference type="Pfam" id="PF07161">
    <property type="entry name" value="LppX_LprAFG"/>
    <property type="match status" value="1"/>
</dbReference>
<dbReference type="EMBL" id="VDFR01000069">
    <property type="protein sequence ID" value="TNC45195.1"/>
    <property type="molecule type" value="Genomic_DNA"/>
</dbReference>
<dbReference type="InterPro" id="IPR029046">
    <property type="entry name" value="LolA/LolB/LppX"/>
</dbReference>
<comment type="caution">
    <text evidence="6">The sequence shown here is derived from an EMBL/GenBank/DDBJ whole genome shotgun (WGS) entry which is preliminary data.</text>
</comment>
<comment type="subcellular location">
    <subcellularLocation>
        <location evidence="1">Cell envelope</location>
    </subcellularLocation>
</comment>
<dbReference type="InterPro" id="IPR009830">
    <property type="entry name" value="LppX/LprAFG"/>
</dbReference>